<organism evidence="2">
    <name type="scientific">Caldilineaceae bacterium SB0661_bin_32</name>
    <dbReference type="NCBI Taxonomy" id="2605255"/>
    <lineage>
        <taxon>Bacteria</taxon>
        <taxon>Bacillati</taxon>
        <taxon>Chloroflexota</taxon>
        <taxon>Caldilineae</taxon>
        <taxon>Caldilineales</taxon>
        <taxon>Caldilineaceae</taxon>
    </lineage>
</organism>
<dbReference type="PANTHER" id="PTHR18964">
    <property type="entry name" value="ROK (REPRESSOR, ORF, KINASE) FAMILY"/>
    <property type="match status" value="1"/>
</dbReference>
<comment type="caution">
    <text evidence="2">The sequence shown here is derived from an EMBL/GenBank/DDBJ whole genome shotgun (WGS) entry which is preliminary data.</text>
</comment>
<dbReference type="PANTHER" id="PTHR18964:SF149">
    <property type="entry name" value="BIFUNCTIONAL UDP-N-ACETYLGLUCOSAMINE 2-EPIMERASE_N-ACETYLMANNOSAMINE KINASE"/>
    <property type="match status" value="1"/>
</dbReference>
<comment type="similarity">
    <text evidence="1">Belongs to the ROK (NagC/XylR) family.</text>
</comment>
<dbReference type="AlphaFoldDB" id="A0A6B1D5F4"/>
<dbReference type="Pfam" id="PF00480">
    <property type="entry name" value="ROK"/>
    <property type="match status" value="1"/>
</dbReference>
<name>A0A6B1D5F4_9CHLR</name>
<dbReference type="EMBL" id="VXMH01000033">
    <property type="protein sequence ID" value="MYC94749.1"/>
    <property type="molecule type" value="Genomic_DNA"/>
</dbReference>
<proteinExistence type="inferred from homology"/>
<evidence type="ECO:0000313" key="2">
    <source>
        <dbReference type="EMBL" id="MYC94749.1"/>
    </source>
</evidence>
<reference evidence="2" key="1">
    <citation type="submission" date="2019-09" db="EMBL/GenBank/DDBJ databases">
        <title>Characterisation of the sponge microbiome using genome-centric metagenomics.</title>
        <authorList>
            <person name="Engelberts J.P."/>
            <person name="Robbins S.J."/>
            <person name="De Goeij J.M."/>
            <person name="Aranda M."/>
            <person name="Bell S.C."/>
            <person name="Webster N.S."/>
        </authorList>
    </citation>
    <scope>NUCLEOTIDE SEQUENCE</scope>
    <source>
        <strain evidence="2">SB0661_bin_32</strain>
    </source>
</reference>
<dbReference type="Gene3D" id="3.30.420.40">
    <property type="match status" value="2"/>
</dbReference>
<dbReference type="CDD" id="cd23763">
    <property type="entry name" value="ASKHA_ATPase_ROK"/>
    <property type="match status" value="1"/>
</dbReference>
<dbReference type="SUPFAM" id="SSF53067">
    <property type="entry name" value="Actin-like ATPase domain"/>
    <property type="match status" value="1"/>
</dbReference>
<dbReference type="InterPro" id="IPR000600">
    <property type="entry name" value="ROK"/>
</dbReference>
<gene>
    <name evidence="2" type="ORF">F4X14_07240</name>
</gene>
<sequence>MAFSSRKVRRTSTTICRTHQRRFSAGLLPGIRLTFRKCSLMAENPDPTECAIGLDVGGTKIAAGLVAHPSGAVMAKRTLPTLPQRGGEAVLKDSLALVEDLMGEAERRNQELLGIGVGVPELVDPEGNITSSHSLAWQGRSVQREFSRLAPAIVESDVRAGALAEAMYGAGREYRLFVYVTVGTGISSTLVQDGLPFAGARGNALIMASSPFTTECSSCGTVLNPVLEAFASGPALVARYNRHGSRAAERGEDVTAAAEEGDDAAFKIVKSAGEALGNSVAFLVNVMDPEAVVVGGGLGTAGGLFWDSIVAGTRAHIWAENSRGLPIVAAAMGVESGLVGAAATVFRNLPGTMVGSEAADAVSQVGRKPRQPL</sequence>
<accession>A0A6B1D5F4</accession>
<evidence type="ECO:0000256" key="1">
    <source>
        <dbReference type="ARBA" id="ARBA00006479"/>
    </source>
</evidence>
<dbReference type="InterPro" id="IPR043129">
    <property type="entry name" value="ATPase_NBD"/>
</dbReference>
<protein>
    <submittedName>
        <fullName evidence="2">ROK family protein</fullName>
    </submittedName>
</protein>